<name>A0ACB5TIT7_CANBO</name>
<organism evidence="1 2">
    <name type="scientific">Candida boidinii</name>
    <name type="common">Yeast</name>
    <dbReference type="NCBI Taxonomy" id="5477"/>
    <lineage>
        <taxon>Eukaryota</taxon>
        <taxon>Fungi</taxon>
        <taxon>Dikarya</taxon>
        <taxon>Ascomycota</taxon>
        <taxon>Saccharomycotina</taxon>
        <taxon>Pichiomycetes</taxon>
        <taxon>Pichiales</taxon>
        <taxon>Pichiaceae</taxon>
        <taxon>Ogataea</taxon>
        <taxon>Ogataea/Candida clade</taxon>
    </lineage>
</organism>
<comment type="caution">
    <text evidence="1">The sequence shown here is derived from an EMBL/GenBank/DDBJ whole genome shotgun (WGS) entry which is preliminary data.</text>
</comment>
<dbReference type="EMBL" id="BSXV01000486">
    <property type="protein sequence ID" value="GME89304.1"/>
    <property type="molecule type" value="Genomic_DNA"/>
</dbReference>
<evidence type="ECO:0000313" key="1">
    <source>
        <dbReference type="EMBL" id="GME89304.1"/>
    </source>
</evidence>
<keyword evidence="2" id="KW-1185">Reference proteome</keyword>
<evidence type="ECO:0000313" key="2">
    <source>
        <dbReference type="Proteomes" id="UP001165101"/>
    </source>
</evidence>
<dbReference type="Proteomes" id="UP001165101">
    <property type="component" value="Unassembled WGS sequence"/>
</dbReference>
<proteinExistence type="predicted"/>
<protein>
    <submittedName>
        <fullName evidence="1">Unnamed protein product</fullName>
    </submittedName>
</protein>
<sequence>MSSELLAHDGSSPSPSLTGTTPARSNTIIVTDPLFFTHDENNNGNELLEELISNLKLNFPRHELVKFFRLKNFKRLMIVFENLKTASVIYKILVDHEIQSGFALRDTDIKDLIRAHRQHLRESRKHEEENGEVDDDSGSDEGEEEEILNSMSHGFENDLEESEATSTHILLPPKPEVQFQSPPPSPYLGFVHNKLEEPPDDITMTNPKDLAHILYQPTEDLQNREKVFDEGKDINDGDIDDSLDIADFSLSNETPVSSTGSAGTQPFVNSDTSSADIPILLIDRDAARLLKKQDEEQDNL</sequence>
<accession>A0ACB5TIT7</accession>
<gene>
    <name evidence="1" type="ORF">Cboi01_000134300</name>
</gene>
<reference evidence="1" key="1">
    <citation type="submission" date="2023-04" db="EMBL/GenBank/DDBJ databases">
        <title>Candida boidinii NBRC 1967.</title>
        <authorList>
            <person name="Ichikawa N."/>
            <person name="Sato H."/>
            <person name="Tonouchi N."/>
        </authorList>
    </citation>
    <scope>NUCLEOTIDE SEQUENCE</scope>
    <source>
        <strain evidence="1">NBRC 1967</strain>
    </source>
</reference>